<dbReference type="Proteomes" id="UP001152766">
    <property type="component" value="Unassembled WGS sequence"/>
</dbReference>
<reference evidence="1" key="1">
    <citation type="submission" date="2019-02" db="EMBL/GenBank/DDBJ databases">
        <title>Draft genome of the type strain Pelomonas aquatica CCUG 52575T.</title>
        <authorList>
            <person name="Gomila M."/>
            <person name="Lalucat J."/>
        </authorList>
    </citation>
    <scope>NUCLEOTIDE SEQUENCE</scope>
    <source>
        <strain evidence="1">CCUG 52575</strain>
    </source>
</reference>
<gene>
    <name evidence="1" type="ORF">EXJ73_01445</name>
</gene>
<dbReference type="AlphaFoldDB" id="A0A9X4LEK5"/>
<proteinExistence type="predicted"/>
<sequence>MGLNPDLRKERTGRQFPTTTSLTMSSREIAELTGKDHDNIRRDIKLMAEALSLSFEEKVEPSTGGRPSKVFALPKRESLILVSGYSVQLRARIVDRWMELEAQASVPAIPRTFAAALRLAAETQERLEAATAELWEIASQLVDLAGIQHQAGASPSSKHRP</sequence>
<name>A0A9X4LEK5_9BURK</name>
<comment type="caution">
    <text evidence="1">The sequence shown here is derived from an EMBL/GenBank/DDBJ whole genome shotgun (WGS) entry which is preliminary data.</text>
</comment>
<dbReference type="Pfam" id="PF09669">
    <property type="entry name" value="Phage_pRha"/>
    <property type="match status" value="1"/>
</dbReference>
<evidence type="ECO:0000313" key="1">
    <source>
        <dbReference type="EMBL" id="MDG0861137.1"/>
    </source>
</evidence>
<evidence type="ECO:0000313" key="2">
    <source>
        <dbReference type="Proteomes" id="UP001152766"/>
    </source>
</evidence>
<dbReference type="EMBL" id="SGUG01000002">
    <property type="protein sequence ID" value="MDG0861137.1"/>
    <property type="molecule type" value="Genomic_DNA"/>
</dbReference>
<accession>A0A9X4LEK5</accession>
<organism evidence="1 2">
    <name type="scientific">Pelomonas aquatica</name>
    <dbReference type="NCBI Taxonomy" id="431058"/>
    <lineage>
        <taxon>Bacteria</taxon>
        <taxon>Pseudomonadati</taxon>
        <taxon>Pseudomonadota</taxon>
        <taxon>Betaproteobacteria</taxon>
        <taxon>Burkholderiales</taxon>
        <taxon>Sphaerotilaceae</taxon>
        <taxon>Roseateles</taxon>
    </lineage>
</organism>
<evidence type="ECO:0008006" key="3">
    <source>
        <dbReference type="Google" id="ProtNLM"/>
    </source>
</evidence>
<protein>
    <recommendedName>
        <fullName evidence="3">Rha family transcriptional regulator</fullName>
    </recommendedName>
</protein>
<keyword evidence="2" id="KW-1185">Reference proteome</keyword>
<dbReference type="InterPro" id="IPR014054">
    <property type="entry name" value="Phage_regulatory_Rha"/>
</dbReference>